<dbReference type="PANTHER" id="PTHR10695:SF46">
    <property type="entry name" value="BIFUNCTIONAL COENZYME A SYNTHASE-RELATED"/>
    <property type="match status" value="1"/>
</dbReference>
<dbReference type="GO" id="GO:0004140">
    <property type="term" value="F:dephospho-CoA kinase activity"/>
    <property type="evidence" value="ECO:0007669"/>
    <property type="project" value="UniProtKB-EC"/>
</dbReference>
<dbReference type="EMBL" id="JAGETV010000024">
    <property type="protein sequence ID" value="MBO1928057.1"/>
    <property type="molecule type" value="Genomic_DNA"/>
</dbReference>
<organism evidence="7 8">
    <name type="scientific">Thiomicrorhabdus marina</name>
    <dbReference type="NCBI Taxonomy" id="2818442"/>
    <lineage>
        <taxon>Bacteria</taxon>
        <taxon>Pseudomonadati</taxon>
        <taxon>Pseudomonadota</taxon>
        <taxon>Gammaproteobacteria</taxon>
        <taxon>Thiotrichales</taxon>
        <taxon>Piscirickettsiaceae</taxon>
        <taxon>Thiomicrorhabdus</taxon>
    </lineage>
</organism>
<name>A0ABS3Q706_9GAMM</name>
<comment type="function">
    <text evidence="5">Catalyzes the phosphorylation of the 3'-hydroxyl group of dephosphocoenzyme A to form coenzyme A.</text>
</comment>
<comment type="caution">
    <text evidence="7">The sequence shown here is derived from an EMBL/GenBank/DDBJ whole genome shotgun (WGS) entry which is preliminary data.</text>
</comment>
<feature type="binding site" evidence="5">
    <location>
        <begin position="11"/>
        <end position="16"/>
    </location>
    <ligand>
        <name>ATP</name>
        <dbReference type="ChEBI" id="CHEBI:30616"/>
    </ligand>
</feature>
<reference evidence="7 8" key="1">
    <citation type="submission" date="2021-03" db="EMBL/GenBank/DDBJ databases">
        <title>Thiomicrorhabdus sp.nov.,novel sulfur-oxidizing bacteria isolated from coastal sediment.</title>
        <authorList>
            <person name="Liu X."/>
        </authorList>
    </citation>
    <scope>NUCLEOTIDE SEQUENCE [LARGE SCALE GENOMIC DNA]</scope>
    <source>
        <strain evidence="7 8">6S2-11</strain>
    </source>
</reference>
<evidence type="ECO:0000313" key="7">
    <source>
        <dbReference type="EMBL" id="MBO1928057.1"/>
    </source>
</evidence>
<keyword evidence="2 5" id="KW-0547">Nucleotide-binding</keyword>
<keyword evidence="5 7" id="KW-0418">Kinase</keyword>
<evidence type="ECO:0000256" key="2">
    <source>
        <dbReference type="ARBA" id="ARBA00022741"/>
    </source>
</evidence>
<dbReference type="PANTHER" id="PTHR10695">
    <property type="entry name" value="DEPHOSPHO-COA KINASE-RELATED"/>
    <property type="match status" value="1"/>
</dbReference>
<dbReference type="Gene3D" id="3.40.50.300">
    <property type="entry name" value="P-loop containing nucleotide triphosphate hydrolases"/>
    <property type="match status" value="1"/>
</dbReference>
<evidence type="ECO:0000313" key="8">
    <source>
        <dbReference type="Proteomes" id="UP000664835"/>
    </source>
</evidence>
<proteinExistence type="inferred from homology"/>
<keyword evidence="8" id="KW-1185">Reference proteome</keyword>
<evidence type="ECO:0000256" key="1">
    <source>
        <dbReference type="ARBA" id="ARBA00009018"/>
    </source>
</evidence>
<dbReference type="NCBIfam" id="TIGR00152">
    <property type="entry name" value="dephospho-CoA kinase"/>
    <property type="match status" value="1"/>
</dbReference>
<evidence type="ECO:0000256" key="3">
    <source>
        <dbReference type="ARBA" id="ARBA00022840"/>
    </source>
</evidence>
<keyword evidence="4 5" id="KW-0173">Coenzyme A biosynthesis</keyword>
<dbReference type="HAMAP" id="MF_00376">
    <property type="entry name" value="Dephospho_CoA_kinase"/>
    <property type="match status" value="1"/>
</dbReference>
<dbReference type="InterPro" id="IPR001977">
    <property type="entry name" value="Depp_CoAkinase"/>
</dbReference>
<keyword evidence="5 7" id="KW-0808">Transferase</keyword>
<comment type="pathway">
    <text evidence="5">Cofactor biosynthesis; coenzyme A biosynthesis; CoA from (R)-pantothenate: step 5/5.</text>
</comment>
<dbReference type="PROSITE" id="PS51219">
    <property type="entry name" value="DPCK"/>
    <property type="match status" value="1"/>
</dbReference>
<evidence type="ECO:0000256" key="5">
    <source>
        <dbReference type="HAMAP-Rule" id="MF_00376"/>
    </source>
</evidence>
<evidence type="ECO:0000256" key="6">
    <source>
        <dbReference type="NCBIfam" id="TIGR00152"/>
    </source>
</evidence>
<dbReference type="SUPFAM" id="SSF52540">
    <property type="entry name" value="P-loop containing nucleoside triphosphate hydrolases"/>
    <property type="match status" value="1"/>
</dbReference>
<sequence>MKVIGLTGGIGSGKSTFCELMAEHGIATVDTDQISRQVVAPNSAGLAQVVKEFGVEILNSDDSLNRAALREKIFADPLDQSARQKLEMILHPLIQAETQKQIQDYQQDESYQAPYLLVAIPLLVEGILKKGHKPDYVDEIWVLDCSEETQIQRASQRDGVNLENIKNILEHQASREQRQSYADKIIHNDGDLAKLNQQIKRFFSPTKAKSH</sequence>
<dbReference type="Pfam" id="PF01121">
    <property type="entry name" value="CoaE"/>
    <property type="match status" value="1"/>
</dbReference>
<dbReference type="Proteomes" id="UP000664835">
    <property type="component" value="Unassembled WGS sequence"/>
</dbReference>
<dbReference type="RefSeq" id="WP_208150670.1">
    <property type="nucleotide sequence ID" value="NZ_JAGETV010000024.1"/>
</dbReference>
<comment type="similarity">
    <text evidence="1 5">Belongs to the CoaE family.</text>
</comment>
<gene>
    <name evidence="5" type="primary">coaE</name>
    <name evidence="7" type="ORF">J3998_10765</name>
</gene>
<comment type="subcellular location">
    <subcellularLocation>
        <location evidence="5">Cytoplasm</location>
    </subcellularLocation>
</comment>
<keyword evidence="5" id="KW-0963">Cytoplasm</keyword>
<comment type="catalytic activity">
    <reaction evidence="5">
        <text>3'-dephospho-CoA + ATP = ADP + CoA + H(+)</text>
        <dbReference type="Rhea" id="RHEA:18245"/>
        <dbReference type="ChEBI" id="CHEBI:15378"/>
        <dbReference type="ChEBI" id="CHEBI:30616"/>
        <dbReference type="ChEBI" id="CHEBI:57287"/>
        <dbReference type="ChEBI" id="CHEBI:57328"/>
        <dbReference type="ChEBI" id="CHEBI:456216"/>
        <dbReference type="EC" id="2.7.1.24"/>
    </reaction>
</comment>
<protein>
    <recommendedName>
        <fullName evidence="5 6">Dephospho-CoA kinase</fullName>
        <ecNumber evidence="5 6">2.7.1.24</ecNumber>
    </recommendedName>
    <alternativeName>
        <fullName evidence="5">Dephosphocoenzyme A kinase</fullName>
    </alternativeName>
</protein>
<dbReference type="CDD" id="cd02022">
    <property type="entry name" value="DPCK"/>
    <property type="match status" value="1"/>
</dbReference>
<evidence type="ECO:0000256" key="4">
    <source>
        <dbReference type="ARBA" id="ARBA00022993"/>
    </source>
</evidence>
<dbReference type="InterPro" id="IPR027417">
    <property type="entry name" value="P-loop_NTPase"/>
</dbReference>
<keyword evidence="3 5" id="KW-0067">ATP-binding</keyword>
<dbReference type="EC" id="2.7.1.24" evidence="5 6"/>
<accession>A0ABS3Q706</accession>